<name>A0A9D4IIU5_DREPO</name>
<feature type="region of interest" description="Disordered" evidence="1">
    <location>
        <begin position="1"/>
        <end position="31"/>
    </location>
</feature>
<sequence length="72" mass="8327">MEIHKISQIPSEATTSHHAKTKNGKNGLSSGWMDCSRDFFSTWFKMRITLYRRDDMLSIDLIATSGHLRQLE</sequence>
<evidence type="ECO:0000313" key="2">
    <source>
        <dbReference type="EMBL" id="KAH3774157.1"/>
    </source>
</evidence>
<dbReference type="AlphaFoldDB" id="A0A9D4IIU5"/>
<reference evidence="2" key="1">
    <citation type="journal article" date="2019" name="bioRxiv">
        <title>The Genome of the Zebra Mussel, Dreissena polymorpha: A Resource for Invasive Species Research.</title>
        <authorList>
            <person name="McCartney M.A."/>
            <person name="Auch B."/>
            <person name="Kono T."/>
            <person name="Mallez S."/>
            <person name="Zhang Y."/>
            <person name="Obille A."/>
            <person name="Becker A."/>
            <person name="Abrahante J.E."/>
            <person name="Garbe J."/>
            <person name="Badalamenti J.P."/>
            <person name="Herman A."/>
            <person name="Mangelson H."/>
            <person name="Liachko I."/>
            <person name="Sullivan S."/>
            <person name="Sone E.D."/>
            <person name="Koren S."/>
            <person name="Silverstein K.A.T."/>
            <person name="Beckman K.B."/>
            <person name="Gohl D.M."/>
        </authorList>
    </citation>
    <scope>NUCLEOTIDE SEQUENCE</scope>
    <source>
        <strain evidence="2">Duluth1</strain>
        <tissue evidence="2">Whole animal</tissue>
    </source>
</reference>
<reference evidence="2" key="2">
    <citation type="submission" date="2020-11" db="EMBL/GenBank/DDBJ databases">
        <authorList>
            <person name="McCartney M.A."/>
            <person name="Auch B."/>
            <person name="Kono T."/>
            <person name="Mallez S."/>
            <person name="Becker A."/>
            <person name="Gohl D.M."/>
            <person name="Silverstein K.A.T."/>
            <person name="Koren S."/>
            <person name="Bechman K.B."/>
            <person name="Herman A."/>
            <person name="Abrahante J.E."/>
            <person name="Garbe J."/>
        </authorList>
    </citation>
    <scope>NUCLEOTIDE SEQUENCE</scope>
    <source>
        <strain evidence="2">Duluth1</strain>
        <tissue evidence="2">Whole animal</tissue>
    </source>
</reference>
<organism evidence="2 3">
    <name type="scientific">Dreissena polymorpha</name>
    <name type="common">Zebra mussel</name>
    <name type="synonym">Mytilus polymorpha</name>
    <dbReference type="NCBI Taxonomy" id="45954"/>
    <lineage>
        <taxon>Eukaryota</taxon>
        <taxon>Metazoa</taxon>
        <taxon>Spiralia</taxon>
        <taxon>Lophotrochozoa</taxon>
        <taxon>Mollusca</taxon>
        <taxon>Bivalvia</taxon>
        <taxon>Autobranchia</taxon>
        <taxon>Heteroconchia</taxon>
        <taxon>Euheterodonta</taxon>
        <taxon>Imparidentia</taxon>
        <taxon>Neoheterodontei</taxon>
        <taxon>Myida</taxon>
        <taxon>Dreissenoidea</taxon>
        <taxon>Dreissenidae</taxon>
        <taxon>Dreissena</taxon>
    </lineage>
</organism>
<protein>
    <submittedName>
        <fullName evidence="2">Uncharacterized protein</fullName>
    </submittedName>
</protein>
<keyword evidence="3" id="KW-1185">Reference proteome</keyword>
<gene>
    <name evidence="2" type="ORF">DPMN_175531</name>
</gene>
<comment type="caution">
    <text evidence="2">The sequence shown here is derived from an EMBL/GenBank/DDBJ whole genome shotgun (WGS) entry which is preliminary data.</text>
</comment>
<evidence type="ECO:0000313" key="3">
    <source>
        <dbReference type="Proteomes" id="UP000828390"/>
    </source>
</evidence>
<accession>A0A9D4IIU5</accession>
<evidence type="ECO:0000256" key="1">
    <source>
        <dbReference type="SAM" id="MobiDB-lite"/>
    </source>
</evidence>
<dbReference type="EMBL" id="JAIWYP010000009">
    <property type="protein sequence ID" value="KAH3774157.1"/>
    <property type="molecule type" value="Genomic_DNA"/>
</dbReference>
<dbReference type="Proteomes" id="UP000828390">
    <property type="component" value="Unassembled WGS sequence"/>
</dbReference>
<proteinExistence type="predicted"/>